<reference evidence="6" key="1">
    <citation type="submission" date="2022-02" db="EMBL/GenBank/DDBJ databases">
        <authorList>
            <person name="Leng L."/>
        </authorList>
    </citation>
    <scope>NUCLEOTIDE SEQUENCE</scope>
    <source>
        <strain evidence="6">JI</strain>
    </source>
</reference>
<evidence type="ECO:0000313" key="7">
    <source>
        <dbReference type="Proteomes" id="UP001154312"/>
    </source>
</evidence>
<evidence type="ECO:0000313" key="6">
    <source>
        <dbReference type="EMBL" id="MDF9409037.1"/>
    </source>
</evidence>
<dbReference type="Gene3D" id="1.10.15.40">
    <property type="entry name" value="Electron transport complex subunit B, putative Fe-S cluster"/>
    <property type="match status" value="1"/>
</dbReference>
<name>A0A9X4GZQ1_9FIRM</name>
<dbReference type="RefSeq" id="WP_277444449.1">
    <property type="nucleotide sequence ID" value="NZ_JAKOAV010000022.1"/>
</dbReference>
<dbReference type="GO" id="GO:0046872">
    <property type="term" value="F:metal ion binding"/>
    <property type="evidence" value="ECO:0007669"/>
    <property type="project" value="UniProtKB-KW"/>
</dbReference>
<dbReference type="InterPro" id="IPR007202">
    <property type="entry name" value="4Fe-4S_dom"/>
</dbReference>
<dbReference type="EMBL" id="JAKOAV010000022">
    <property type="protein sequence ID" value="MDF9409037.1"/>
    <property type="molecule type" value="Genomic_DNA"/>
</dbReference>
<dbReference type="Pfam" id="PF04060">
    <property type="entry name" value="FeS"/>
    <property type="match status" value="1"/>
</dbReference>
<evidence type="ECO:0000256" key="2">
    <source>
        <dbReference type="ARBA" id="ARBA00022723"/>
    </source>
</evidence>
<keyword evidence="3" id="KW-0408">Iron</keyword>
<evidence type="ECO:0000256" key="4">
    <source>
        <dbReference type="ARBA" id="ARBA00023014"/>
    </source>
</evidence>
<evidence type="ECO:0000256" key="3">
    <source>
        <dbReference type="ARBA" id="ARBA00023004"/>
    </source>
</evidence>
<organism evidence="6 7">
    <name type="scientific">Pelotomaculum isophthalicicum JI</name>
    <dbReference type="NCBI Taxonomy" id="947010"/>
    <lineage>
        <taxon>Bacteria</taxon>
        <taxon>Bacillati</taxon>
        <taxon>Bacillota</taxon>
        <taxon>Clostridia</taxon>
        <taxon>Eubacteriales</taxon>
        <taxon>Desulfotomaculaceae</taxon>
        <taxon>Pelotomaculum</taxon>
    </lineage>
</organism>
<gene>
    <name evidence="6" type="ORF">L7E55_11805</name>
</gene>
<keyword evidence="1" id="KW-0004">4Fe-4S</keyword>
<accession>A0A9X4GZQ1</accession>
<keyword evidence="2" id="KW-0479">Metal-binding</keyword>
<evidence type="ECO:0000256" key="1">
    <source>
        <dbReference type="ARBA" id="ARBA00022485"/>
    </source>
</evidence>
<dbReference type="AlphaFoldDB" id="A0A9X4GZQ1"/>
<keyword evidence="4" id="KW-0411">Iron-sulfur</keyword>
<comment type="caution">
    <text evidence="6">The sequence shown here is derived from an EMBL/GenBank/DDBJ whole genome shotgun (WGS) entry which is preliminary data.</text>
</comment>
<evidence type="ECO:0000259" key="5">
    <source>
        <dbReference type="PROSITE" id="PS51656"/>
    </source>
</evidence>
<dbReference type="Proteomes" id="UP001154312">
    <property type="component" value="Unassembled WGS sequence"/>
</dbReference>
<feature type="domain" description="4Fe-4S" evidence="5">
    <location>
        <begin position="1"/>
        <end position="53"/>
    </location>
</feature>
<dbReference type="PROSITE" id="PS51656">
    <property type="entry name" value="4FE4S"/>
    <property type="match status" value="1"/>
</dbReference>
<sequence>MQYWLPPGKNCGLCGETNCKSFLRLVGNGQKVYDNCPYYQEPTFCNNDLEKEAVYPGHDILGHPYDFILSPLPGERSARKIVLPFRSDLVEKMDIKKGDYVLGRPMGAGCPVPHVLSVIEAEPVTGLLYTWVVGPLYSRDREAKDVIAYHMIGFEGIAGNISKEPALGCRATFLPGFCMMNLNHTGLVNMVLEKSEGFHVRIEDIRILASKD</sequence>
<dbReference type="GO" id="GO:0051539">
    <property type="term" value="F:4 iron, 4 sulfur cluster binding"/>
    <property type="evidence" value="ECO:0007669"/>
    <property type="project" value="UniProtKB-KW"/>
</dbReference>
<proteinExistence type="predicted"/>
<keyword evidence="7" id="KW-1185">Reference proteome</keyword>
<protein>
    <submittedName>
        <fullName evidence="6">Fe-S cluster protein</fullName>
    </submittedName>
</protein>